<dbReference type="VEuPathDB" id="FungiDB:BCV72DRAFT_32830"/>
<dbReference type="AlphaFoldDB" id="A0A1X0QUE4"/>
<dbReference type="InterPro" id="IPR015797">
    <property type="entry name" value="NUDIX_hydrolase-like_dom_sf"/>
</dbReference>
<dbReference type="CDD" id="cd03676">
    <property type="entry name" value="NUDIX_Tnr3_like"/>
    <property type="match status" value="1"/>
</dbReference>
<dbReference type="EMBL" id="KV922006">
    <property type="protein sequence ID" value="ORE03369.1"/>
    <property type="molecule type" value="Genomic_DNA"/>
</dbReference>
<dbReference type="Proteomes" id="UP000242414">
    <property type="component" value="Unassembled WGS sequence"/>
</dbReference>
<dbReference type="FunFam" id="3.90.79.10:FF:000019">
    <property type="entry name" value="Thiamin pyrophosphokinase, putative"/>
    <property type="match status" value="1"/>
</dbReference>
<name>A0A1X0QUE4_RHIZD</name>
<dbReference type="Pfam" id="PF15916">
    <property type="entry name" value="DUF4743"/>
    <property type="match status" value="1"/>
</dbReference>
<dbReference type="OrthoDB" id="10261522at2759"/>
<sequence length="345" mass="39984">MERGNDNQTCFLVCLFHKYFFLSSPPPFSSYFLILCSQMVHNSLLEAVQFCDKYPYVFEKTEKQPVAFKHNDALLGQILPNVISALTEYNNSVSPSPFKIEPDLVTFANWVDTFDKRTEVMKVLADTWRERKLFPVLEGWRNELYPIYGHHDLAFVMERAATPLFGVSTFGCHLNAYVTDNEGNIHMWVARRAKTKPTWPSMLDNCVAGGISYQYRIKDTIVKECDEEASIPAELASKARSTNVISYYTFTDGGLQPETEYIFDLELPQDFKPTPKDGEVDCFYLWPLEKVKESILNQEWKSNSALVAIDFMMRHSYITPDEEPDYIKISYHLHRKLEFPTPIRK</sequence>
<dbReference type="GO" id="GO:0044715">
    <property type="term" value="F:8-oxo-dGDP phosphatase activity"/>
    <property type="evidence" value="ECO:0007669"/>
    <property type="project" value="TreeGrafter"/>
</dbReference>
<evidence type="ECO:0000259" key="1">
    <source>
        <dbReference type="PROSITE" id="PS51462"/>
    </source>
</evidence>
<accession>A0A1X0QUE4</accession>
<dbReference type="PANTHER" id="PTHR13622">
    <property type="entry name" value="THIAMIN PYROPHOSPHOKINASE"/>
    <property type="match status" value="1"/>
</dbReference>
<proteinExistence type="predicted"/>
<feature type="domain" description="Nudix hydrolase" evidence="1">
    <location>
        <begin position="169"/>
        <end position="310"/>
    </location>
</feature>
<dbReference type="SUPFAM" id="SSF55811">
    <property type="entry name" value="Nudix"/>
    <property type="match status" value="1"/>
</dbReference>
<reference evidence="2" key="1">
    <citation type="journal article" date="2016" name="Proc. Natl. Acad. Sci. U.S.A.">
        <title>Lipid metabolic changes in an early divergent fungus govern the establishment of a mutualistic symbiosis with endobacteria.</title>
        <authorList>
            <person name="Lastovetsky O.A."/>
            <person name="Gaspar M.L."/>
            <person name="Mondo S.J."/>
            <person name="LaButti K.M."/>
            <person name="Sandor L."/>
            <person name="Grigoriev I.V."/>
            <person name="Henry S.A."/>
            <person name="Pawlowska T.E."/>
        </authorList>
    </citation>
    <scope>NUCLEOTIDE SEQUENCE [LARGE SCALE GENOMIC DNA]</scope>
    <source>
        <strain evidence="2">ATCC 52814</strain>
    </source>
</reference>
<dbReference type="PROSITE" id="PS51462">
    <property type="entry name" value="NUDIX"/>
    <property type="match status" value="1"/>
</dbReference>
<dbReference type="InterPro" id="IPR031804">
    <property type="entry name" value="DUF4743"/>
</dbReference>
<protein>
    <recommendedName>
        <fullName evidence="1">Nudix hydrolase domain-containing protein</fullName>
    </recommendedName>
</protein>
<organism evidence="2">
    <name type="scientific">Rhizopus microsporus var. microsporus</name>
    <dbReference type="NCBI Taxonomy" id="86635"/>
    <lineage>
        <taxon>Eukaryota</taxon>
        <taxon>Fungi</taxon>
        <taxon>Fungi incertae sedis</taxon>
        <taxon>Mucoromycota</taxon>
        <taxon>Mucoromycotina</taxon>
        <taxon>Mucoromycetes</taxon>
        <taxon>Mucorales</taxon>
        <taxon>Mucorineae</taxon>
        <taxon>Rhizopodaceae</taxon>
        <taxon>Rhizopus</taxon>
    </lineage>
</organism>
<dbReference type="Gene3D" id="3.90.79.10">
    <property type="entry name" value="Nucleoside Triphosphate Pyrophosphohydrolase"/>
    <property type="match status" value="1"/>
</dbReference>
<evidence type="ECO:0000313" key="2">
    <source>
        <dbReference type="EMBL" id="ORE03369.1"/>
    </source>
</evidence>
<dbReference type="PANTHER" id="PTHR13622:SF8">
    <property type="entry name" value="THIAMIN PYROPHOSPHOKINASE 1"/>
    <property type="match status" value="1"/>
</dbReference>
<gene>
    <name evidence="2" type="ORF">BCV72DRAFT_32830</name>
</gene>
<dbReference type="InterPro" id="IPR000086">
    <property type="entry name" value="NUDIX_hydrolase_dom"/>
</dbReference>